<name>A0A2A2KL23_9BILA</name>
<evidence type="ECO:0000256" key="1">
    <source>
        <dbReference type="SAM" id="MobiDB-lite"/>
    </source>
</evidence>
<dbReference type="AlphaFoldDB" id="A0A2A2KL23"/>
<dbReference type="STRING" id="2018661.A0A2A2KL23"/>
<proteinExistence type="predicted"/>
<reference evidence="2 3" key="1">
    <citation type="journal article" date="2017" name="Curr. Biol.">
        <title>Genome architecture and evolution of a unichromosomal asexual nematode.</title>
        <authorList>
            <person name="Fradin H."/>
            <person name="Zegar C."/>
            <person name="Gutwein M."/>
            <person name="Lucas J."/>
            <person name="Kovtun M."/>
            <person name="Corcoran D."/>
            <person name="Baugh L.R."/>
            <person name="Kiontke K."/>
            <person name="Gunsalus K."/>
            <person name="Fitch D.H."/>
            <person name="Piano F."/>
        </authorList>
    </citation>
    <scope>NUCLEOTIDE SEQUENCE [LARGE SCALE GENOMIC DNA]</scope>
    <source>
        <strain evidence="2">PF1309</strain>
    </source>
</reference>
<dbReference type="InterPro" id="IPR021747">
    <property type="entry name" value="DUF3313"/>
</dbReference>
<dbReference type="Pfam" id="PF11769">
    <property type="entry name" value="DUF3313"/>
    <property type="match status" value="1"/>
</dbReference>
<gene>
    <name evidence="2" type="ORF">WR25_09412</name>
</gene>
<sequence length="224" mass="24217">MLTSTLSLSACSSHKPAPAGFLKDYALLTPHQAPSGGTLLSWADPKWPRGRYIEVYLAPSRFYPAPEPSPRIPQATLASITDYYDAVLREEIGKVMTVVDAPGPNTLVVRPAITRISADAQSLRYYEWLPITLVAAGVSSAVGMRDRDSEIATELSFEAGTSGRVVGEAMLAGTGVPLENDRQVMTATTSRPCSMVGASTCARHMRRPSGNEPRRLRPSAWPCR</sequence>
<dbReference type="Proteomes" id="UP000218231">
    <property type="component" value="Unassembled WGS sequence"/>
</dbReference>
<feature type="region of interest" description="Disordered" evidence="1">
    <location>
        <begin position="204"/>
        <end position="224"/>
    </location>
</feature>
<organism evidence="2 3">
    <name type="scientific">Diploscapter pachys</name>
    <dbReference type="NCBI Taxonomy" id="2018661"/>
    <lineage>
        <taxon>Eukaryota</taxon>
        <taxon>Metazoa</taxon>
        <taxon>Ecdysozoa</taxon>
        <taxon>Nematoda</taxon>
        <taxon>Chromadorea</taxon>
        <taxon>Rhabditida</taxon>
        <taxon>Rhabditina</taxon>
        <taxon>Rhabditomorpha</taxon>
        <taxon>Rhabditoidea</taxon>
        <taxon>Rhabditidae</taxon>
        <taxon>Diploscapter</taxon>
    </lineage>
</organism>
<evidence type="ECO:0008006" key="4">
    <source>
        <dbReference type="Google" id="ProtNLM"/>
    </source>
</evidence>
<evidence type="ECO:0000313" key="2">
    <source>
        <dbReference type="EMBL" id="PAV74597.1"/>
    </source>
</evidence>
<comment type="caution">
    <text evidence="2">The sequence shown here is derived from an EMBL/GenBank/DDBJ whole genome shotgun (WGS) entry which is preliminary data.</text>
</comment>
<dbReference type="EMBL" id="LIAE01008311">
    <property type="protein sequence ID" value="PAV74597.1"/>
    <property type="molecule type" value="Genomic_DNA"/>
</dbReference>
<evidence type="ECO:0000313" key="3">
    <source>
        <dbReference type="Proteomes" id="UP000218231"/>
    </source>
</evidence>
<keyword evidence="3" id="KW-1185">Reference proteome</keyword>
<protein>
    <recommendedName>
        <fullName evidence="4">DUF3313 domain-containing protein</fullName>
    </recommendedName>
</protein>
<accession>A0A2A2KL23</accession>